<gene>
    <name evidence="14" type="ORF">X975_11473</name>
</gene>
<evidence type="ECO:0000256" key="1">
    <source>
        <dbReference type="ARBA" id="ARBA00004141"/>
    </source>
</evidence>
<evidence type="ECO:0000313" key="14">
    <source>
        <dbReference type="EMBL" id="KFM74726.1"/>
    </source>
</evidence>
<keyword evidence="15" id="KW-1185">Reference proteome</keyword>
<protein>
    <submittedName>
        <fullName evidence="14">FMRFamide-activated amiloride-sensitive sodium channel</fullName>
    </submittedName>
</protein>
<evidence type="ECO:0000256" key="8">
    <source>
        <dbReference type="ARBA" id="ARBA00023065"/>
    </source>
</evidence>
<keyword evidence="11 12" id="KW-0407">Ion channel</keyword>
<evidence type="ECO:0000256" key="3">
    <source>
        <dbReference type="ARBA" id="ARBA00022448"/>
    </source>
</evidence>
<keyword evidence="6 13" id="KW-1133">Transmembrane helix</keyword>
<dbReference type="GO" id="GO:0005272">
    <property type="term" value="F:sodium channel activity"/>
    <property type="evidence" value="ECO:0007669"/>
    <property type="project" value="UniProtKB-KW"/>
</dbReference>
<keyword evidence="4 12" id="KW-0894">Sodium channel</keyword>
<evidence type="ECO:0000256" key="9">
    <source>
        <dbReference type="ARBA" id="ARBA00023136"/>
    </source>
</evidence>
<evidence type="ECO:0000256" key="5">
    <source>
        <dbReference type="ARBA" id="ARBA00022692"/>
    </source>
</evidence>
<keyword evidence="3 12" id="KW-0813">Transport</keyword>
<dbReference type="EMBL" id="KK119097">
    <property type="protein sequence ID" value="KFM74726.1"/>
    <property type="molecule type" value="Genomic_DNA"/>
</dbReference>
<keyword evidence="9 13" id="KW-0472">Membrane</keyword>
<dbReference type="Gene3D" id="1.10.287.770">
    <property type="entry name" value="YojJ-like"/>
    <property type="match status" value="1"/>
</dbReference>
<accession>A0A087UBI7</accession>
<evidence type="ECO:0000256" key="4">
    <source>
        <dbReference type="ARBA" id="ARBA00022461"/>
    </source>
</evidence>
<feature type="transmembrane region" description="Helical" evidence="13">
    <location>
        <begin position="38"/>
        <end position="61"/>
    </location>
</feature>
<organism evidence="14 15">
    <name type="scientific">Stegodyphus mimosarum</name>
    <name type="common">African social velvet spider</name>
    <dbReference type="NCBI Taxonomy" id="407821"/>
    <lineage>
        <taxon>Eukaryota</taxon>
        <taxon>Metazoa</taxon>
        <taxon>Ecdysozoa</taxon>
        <taxon>Arthropoda</taxon>
        <taxon>Chelicerata</taxon>
        <taxon>Arachnida</taxon>
        <taxon>Araneae</taxon>
        <taxon>Araneomorphae</taxon>
        <taxon>Entelegynae</taxon>
        <taxon>Eresoidea</taxon>
        <taxon>Eresidae</taxon>
        <taxon>Stegodyphus</taxon>
    </lineage>
</organism>
<evidence type="ECO:0000256" key="11">
    <source>
        <dbReference type="ARBA" id="ARBA00023303"/>
    </source>
</evidence>
<feature type="non-terminal residue" evidence="14">
    <location>
        <position position="67"/>
    </location>
</feature>
<evidence type="ECO:0000256" key="13">
    <source>
        <dbReference type="SAM" id="Phobius"/>
    </source>
</evidence>
<dbReference type="GO" id="GO:0016020">
    <property type="term" value="C:membrane"/>
    <property type="evidence" value="ECO:0007669"/>
    <property type="project" value="UniProtKB-SubCell"/>
</dbReference>
<dbReference type="Proteomes" id="UP000054359">
    <property type="component" value="Unassembled WGS sequence"/>
</dbReference>
<proteinExistence type="inferred from homology"/>
<dbReference type="InterPro" id="IPR001873">
    <property type="entry name" value="ENaC"/>
</dbReference>
<keyword evidence="10 12" id="KW-0739">Sodium transport</keyword>
<dbReference type="PRINTS" id="PR01078">
    <property type="entry name" value="AMINACHANNEL"/>
</dbReference>
<sequence length="67" mass="8081">WNRSWQEQMQNLVLLKIYYGTLEHKIFRHIPKYDTMELFSYLGGYSGVWLGFSLLTIYELIDIFIST</sequence>
<comment type="similarity">
    <text evidence="2 12">Belongs to the amiloride-sensitive sodium channel (TC 1.A.6) family.</text>
</comment>
<dbReference type="Pfam" id="PF00858">
    <property type="entry name" value="ASC"/>
    <property type="match status" value="1"/>
</dbReference>
<dbReference type="OrthoDB" id="6538044at2759"/>
<keyword evidence="7" id="KW-0915">Sodium</keyword>
<evidence type="ECO:0000313" key="15">
    <source>
        <dbReference type="Proteomes" id="UP000054359"/>
    </source>
</evidence>
<name>A0A087UBI7_STEMI</name>
<evidence type="ECO:0000256" key="2">
    <source>
        <dbReference type="ARBA" id="ARBA00007193"/>
    </source>
</evidence>
<comment type="subcellular location">
    <subcellularLocation>
        <location evidence="1">Membrane</location>
        <topology evidence="1">Multi-pass membrane protein</topology>
    </subcellularLocation>
</comment>
<feature type="non-terminal residue" evidence="14">
    <location>
        <position position="1"/>
    </location>
</feature>
<reference evidence="14 15" key="1">
    <citation type="submission" date="2013-11" db="EMBL/GenBank/DDBJ databases">
        <title>Genome sequencing of Stegodyphus mimosarum.</title>
        <authorList>
            <person name="Bechsgaard J."/>
        </authorList>
    </citation>
    <scope>NUCLEOTIDE SEQUENCE [LARGE SCALE GENOMIC DNA]</scope>
</reference>
<evidence type="ECO:0000256" key="10">
    <source>
        <dbReference type="ARBA" id="ARBA00023201"/>
    </source>
</evidence>
<evidence type="ECO:0000256" key="6">
    <source>
        <dbReference type="ARBA" id="ARBA00022989"/>
    </source>
</evidence>
<keyword evidence="5 12" id="KW-0812">Transmembrane</keyword>
<keyword evidence="8 12" id="KW-0406">Ion transport</keyword>
<evidence type="ECO:0000256" key="12">
    <source>
        <dbReference type="RuleBase" id="RU000679"/>
    </source>
</evidence>
<dbReference type="AlphaFoldDB" id="A0A087UBI7"/>
<evidence type="ECO:0000256" key="7">
    <source>
        <dbReference type="ARBA" id="ARBA00023053"/>
    </source>
</evidence>